<feature type="region of interest" description="Disordered" evidence="2">
    <location>
        <begin position="7730"/>
        <end position="7755"/>
    </location>
</feature>
<feature type="region of interest" description="Disordered" evidence="2">
    <location>
        <begin position="7089"/>
        <end position="7178"/>
    </location>
</feature>
<dbReference type="InterPro" id="IPR003323">
    <property type="entry name" value="OTU_dom"/>
</dbReference>
<feature type="coiled-coil region" evidence="1">
    <location>
        <begin position="2632"/>
        <end position="2659"/>
    </location>
</feature>
<feature type="region of interest" description="Disordered" evidence="2">
    <location>
        <begin position="7208"/>
        <end position="7245"/>
    </location>
</feature>
<feature type="compositionally biased region" description="Pro residues" evidence="2">
    <location>
        <begin position="491"/>
        <end position="508"/>
    </location>
</feature>
<gene>
    <name evidence="4" type="ORF">ACFFNX_02735</name>
</gene>
<feature type="compositionally biased region" description="Basic and acidic residues" evidence="2">
    <location>
        <begin position="7522"/>
        <end position="7533"/>
    </location>
</feature>
<reference evidence="4 5" key="1">
    <citation type="submission" date="2024-09" db="EMBL/GenBank/DDBJ databases">
        <authorList>
            <person name="Sun Q."/>
            <person name="Mori K."/>
        </authorList>
    </citation>
    <scope>NUCLEOTIDE SEQUENCE [LARGE SCALE GENOMIC DNA]</scope>
    <source>
        <strain evidence="4 5">TBRC 0563</strain>
    </source>
</reference>
<dbReference type="SUPFAM" id="SSF56399">
    <property type="entry name" value="ADP-ribosylation"/>
    <property type="match status" value="1"/>
</dbReference>
<feature type="region of interest" description="Disordered" evidence="2">
    <location>
        <begin position="442"/>
        <end position="512"/>
    </location>
</feature>
<proteinExistence type="predicted"/>
<dbReference type="RefSeq" id="WP_378194496.1">
    <property type="nucleotide sequence ID" value="NZ_JBHLZP010000008.1"/>
</dbReference>
<feature type="region of interest" description="Disordered" evidence="2">
    <location>
        <begin position="5358"/>
        <end position="5377"/>
    </location>
</feature>
<feature type="region of interest" description="Disordered" evidence="2">
    <location>
        <begin position="4828"/>
        <end position="4854"/>
    </location>
</feature>
<feature type="region of interest" description="Disordered" evidence="2">
    <location>
        <begin position="7457"/>
        <end position="7509"/>
    </location>
</feature>
<dbReference type="PANTHER" id="PTHR48125">
    <property type="entry name" value="LP07818P1"/>
    <property type="match status" value="1"/>
</dbReference>
<dbReference type="PANTHER" id="PTHR48125:SF12">
    <property type="entry name" value="AT HOOK TRANSCRIPTION FACTOR FAMILY-RELATED"/>
    <property type="match status" value="1"/>
</dbReference>
<feature type="compositionally biased region" description="Low complexity" evidence="2">
    <location>
        <begin position="7109"/>
        <end position="7120"/>
    </location>
</feature>
<protein>
    <recommendedName>
        <fullName evidence="3">OTU domain-containing protein</fullName>
    </recommendedName>
</protein>
<feature type="region of interest" description="Disordered" evidence="2">
    <location>
        <begin position="264"/>
        <end position="291"/>
    </location>
</feature>
<feature type="compositionally biased region" description="Polar residues" evidence="2">
    <location>
        <begin position="5358"/>
        <end position="5368"/>
    </location>
</feature>
<evidence type="ECO:0000259" key="3">
    <source>
        <dbReference type="PROSITE" id="PS50802"/>
    </source>
</evidence>
<evidence type="ECO:0000256" key="2">
    <source>
        <dbReference type="SAM" id="MobiDB-lite"/>
    </source>
</evidence>
<comment type="caution">
    <text evidence="4">The sequence shown here is derived from an EMBL/GenBank/DDBJ whole genome shotgun (WGS) entry which is preliminary data.</text>
</comment>
<feature type="region of interest" description="Disordered" evidence="2">
    <location>
        <begin position="5193"/>
        <end position="5217"/>
    </location>
</feature>
<feature type="compositionally biased region" description="Polar residues" evidence="2">
    <location>
        <begin position="2169"/>
        <end position="2186"/>
    </location>
</feature>
<feature type="compositionally biased region" description="Basic and acidic residues" evidence="2">
    <location>
        <begin position="7335"/>
        <end position="7346"/>
    </location>
</feature>
<feature type="region of interest" description="Disordered" evidence="2">
    <location>
        <begin position="3042"/>
        <end position="3082"/>
    </location>
</feature>
<feature type="region of interest" description="Disordered" evidence="2">
    <location>
        <begin position="7522"/>
        <end position="7552"/>
    </location>
</feature>
<dbReference type="PROSITE" id="PS50802">
    <property type="entry name" value="OTU"/>
    <property type="match status" value="1"/>
</dbReference>
<feature type="region of interest" description="Disordered" evidence="2">
    <location>
        <begin position="2144"/>
        <end position="2190"/>
    </location>
</feature>
<feature type="region of interest" description="Disordered" evidence="2">
    <location>
        <begin position="7045"/>
        <end position="7077"/>
    </location>
</feature>
<keyword evidence="5" id="KW-1185">Reference proteome</keyword>
<name>A0ABV5Y7U7_9ACTN</name>
<organism evidence="4 5">
    <name type="scientific">Actinoallomurus acaciae</name>
    <dbReference type="NCBI Taxonomy" id="502577"/>
    <lineage>
        <taxon>Bacteria</taxon>
        <taxon>Bacillati</taxon>
        <taxon>Actinomycetota</taxon>
        <taxon>Actinomycetes</taxon>
        <taxon>Streptosporangiales</taxon>
        <taxon>Thermomonosporaceae</taxon>
        <taxon>Actinoallomurus</taxon>
    </lineage>
</organism>
<evidence type="ECO:0000313" key="4">
    <source>
        <dbReference type="EMBL" id="MFB9831101.1"/>
    </source>
</evidence>
<sequence length="7900" mass="859978">MRRAGAVIEELTGRTPSAEDLGDSASPLDQAGLLVGAEIARSGLAAGRELARQLAPDLGEPRVRIDDDRLDIARTTLESVRDGSEEQYLRLLDDAGALVQALTGDHPSPTAMRGADRRRTLVWLLAAAEIPWAGHRAAYDLAADILGLPRLPESGDAVKLVERLGNAARRDPDRARTTLGMFSDERLRQIGVETDRVIREAITRPPAGRSPRERAPREWRTLDGAEIARAGREAGMDLARALMTPPKKVRFADEPTVIEPENEAELRHDTTEFESEPPPKTETVTETDETASPTAMPIEDVLEQTQVGVVNGRPLAVWLPGARMPDPPAAAKILSRLDDVLPKGMVLVFGDMRGGRLMAGGREITVEAMASAIAGRAPDLRPFLAISGGARLAEPLSRAMDEPVLATPYNAEFDPETGEVISRRSGGPVKGADPKEEWFRLYTPGDTQGDPLIMALYGRAPGGGDRDAEPEPDPDPGSSSTSPERRDGRSAPPPPPLPTPPEPQPPQQAPAMTPIEANPAIRSIGVPRAGLPQQPELLRAVRRQLDQAGVKYTEKEFSLLTQRLLANYPYLLSAGDDNGTSGLMVPIGDGELLFTLDPTDPHTLGNPAGSTLVPSTLPKVEGEHHAVDTINSVFATGAHTQTESGQTGATRGAISLSFGIGATPGVLQVVKIGAGISGVANQSNRSTTHIADAEGGHVEDNRAEATLVAYTANWSFKVRKNPSQSWMNTRVHRLTDPTDERLLLWITGHYLEDPDGDQVTATGDAVKRTKLPKFYFASGLTNLPRLFDEIVAALRAKGLKLPIGSLTRGELLQKLWNLNMHLDAAVNTDRGYRFTLHNKYGRQVATVALKSRRLSATRVGATSDKSHIENVRTAIDGSSGGHSLTNSSTLTFPSVEFDLVPSPPGLPDLGVGLAGSLAYTSSNVEGLSTGRVGLNVVVPRDTSHTAGYEMWFSHQATVSVRGKANTRAPRTTSAVTGRALVRMPEAAAYEYGFPVDRKALKNPPPQGGEVPFQRDAIRGLGTRPGDAATKPVPQYVADGKGIGMGLPMVADSTVERIQRLLETELRRTGFLPADSEDPFGEYAWYGHGNKTDSRIDNLELFEKMVSSRGLDSYYDQIRQDGMTFTLRKRRGGMGVDLDVDSAKITIKAKANAAHPPRFLRSTSQFHTVNLAMGMDSAGMSVSHTRKLALGFKVKALYLELKNALMGIEWQRIVGASDAVNYLNNRPELLEYPGIVDEFELTSDYEIKVEYQHSGAQGRIRKGRRDPAPWSVKNQVALAYLLPIGTEKGPTTTGPTPAKVLDQGVVYFLDTTGAQNAIQALGHLADPAGMASSMRSTYAGTIEMRSHLKEILQGEYTTDRPFESGLFRDKFGAMDISGAMGPTTFTGATADKFVLGIIRLFLSESRVTQQSSTGWTWEQLDVAAGGDIGPATLVGESDASRHWQHNRSTTMGATGGKEPIQLDFNRVYIFETTVDFTARSRLEKHSKLWPTGTPKSHTEHMRPRTMTFLLPEPEALAQYADGHLAISDRQLKDAMLRWNTGRLKLGGDLAAKILMRWRNDVRVLPKDARIRRGKLARTMARLHRTGATPILEQQVRERFNAAFGEDLRDPYDSYLRPRMPADVVTYASGEGPALTDARLEEVLAQWREGTTWLSGDTVAQVLMRWHDEVPELSPETRGARSAAIGALAEVHQEGGAPIESLAIRDRFNAAFGKSLGNPRRPYHLVELPEYLTRKDPAGRFLGHSGLYEAEYQGKRSLYQIVRERVEQVAPGMLAAGAEIWDGKGRRIGRMQGSVDALQSIFARGRELAMWEDFLGEDGFSLYLANPVGWLLTDVIEVNLKDVLTSEPEVHDYKWNTGLENYLHGYIGTAKSKSRDGSQAWMPAKLSAGNAKASGPLDLKTAVGHHRGMTRAESAVSEQTVYDWANHYAVRYRHQMTVRVRRLNMSGRPLNNLLLKGFNKWTRHSATSDITVPGTLNLQIPHALAEAGNLRGPEQLRNLLPLPKMPGNAAFIGVVMDGLYPAARKLLDGLLGPGWAQSALGTKKGDPNLRSSLSLPTLLSRSHLTNHVRETIGGSRYTLPEGMIVGGDSSERANLWVQGEVYDAQVLMRMSDGGTGTGRYIKHQSGTTTNNSTDLARGVGEYAINGSDVINPQPTQPEGAPPQRPDHGYTFTDSGSRVTSANQNSAGTENYRREGHAKELGSLLLLRLRGQWWVEAQKTRHHLFRSPKKVGAPVRTDPVSGDVYMEMFEAQYQELLAQIAQNRRQAEDALRDRADPTVWNRLVTAPTFDLPSLLVDAAAEHYTAGRAHHPIVNHIREQGGANGPLVLTFGQSARTLEYRTMLRWAVKTMRADLYAARELDPGIRTPASIQRYEELLTRDDARLISGLGRPVQDEITSIINEVNRVHDLRPDNPLGAPAELPPEAALLATDPVHLARDIAAELRAHVRVDVAQPDGTTRSQWVDPAGRIYAFDPTTFSDAALTADQASRAGLWTDETRRLAVAHGFGPLDLARLYRTSWRHQQTFEQAVRVAIEERRQALAEVHEALPGLFGRAMEATAAWQAIVTRLEAEHTALTRQAAEEQRALDDAGNRWNDLDDERVRLTLDLNPDPAEIARIRGEMRSLDGARLRRQRVLEEHNASLEALTRRLGEVRTQATSAENLLGELVATRPGGDATAGPRWTDQTVQTAGERLTAWESLLDQRRVDLAYRPRSAPTAQQAIDELHRTLGAAGSGAVSLVVTQDAAGVGGRFTVVSHGGRIRWFESESRLPVEPPRDAQRLYSLDVGGDGVLLDPPPELRGPASDRSFGPVRHLALADIAHHLDHGLVQPDAREAAARSGSHLPRFVTEFENRIAYQNERLVALTAAPGPRIVSLAAAMRSDRLADAHVYRNDHGQHGVGPGRLNLPGWTRLGALASFAPVYWVTRGARTEGVTARDVRRTALGDAVRFLSGDVGQTMEQRVRRTFGEHADRDVERVDRLPDDLPPGTWVWFAGPSRSGAAVATADGYRVLLTGVSGTREVTARQALRELSGRPYTIVIARPRATPAPGVRQRDAGGRQAVRGTGTSHGVAPPVRTRRANVDDPLPADPHVYVSEDGQHRVTAAGMTQGSWTDLGAVAEYTLASWLLRGGPERGLTDDVVVREELDRAIAFLTENFALDEHEETVRTLLAGATGRAVELTDELPAGLPEGTLVYYSGPDQIDGAVVLSGSRYRSLKPDGTTQVSPDQSGDVPSGPGHNYLIVRPATATVTKTAPPPAKATSSRATTVAEAERLAARTERREFDPARLQATLDARHLSPLTVPGDGNCFYHSLIEIAGAYLERHISGLSMRGNRLRAVGALRNWLADRLEADFAVAAQGLPSRYAGFFHVVEGGPSIAAQQQALVHQIRTMGEWDDEAGDIVAHLAAYELGLRITLIQDRYVTTVGPDGPAHLSFIRMPGHYLGTRSTRTDAPRIPWRTFRPVPPTSAAVAHEQYDRQIGWAKRRYANVREDLESLTSRLDPDIVRDLQRQVRERLAARDRELARHRAETAAHLQPQHRLDANVSAVGDLERMVREYQAQLGEPAPSVPGSSSGQGVRARTRISDYLFNEVNSRLARFGGRWLLGRVDRGQIREALADLPQGGPTDPAGLATDLVYQIVFGRVPRMRGGERPASVRFQDPFAPGSSGTGAYDEAAGRTFGAGPKVFAAADRIHARFHEWASEHTVVPGKGKSPVRPADAAPRMEALLSRLDLGDAGALASGRPIEPTVRLMLAYRELGLPESDAPLFLKALKAGLMSDLLPEDANPAHLPMADLRRIADAVGIGVHRPVGDQGITAVALERRLGEVLPPYDGTALDCVLRLEAVRRELYGGPAVPRDDFTVGDRRPERALAAALGGDWRPLHGPPESIAPLVKRLGPGAMAFLLVSMQNGPGHAFALRNEGGHLLWVETQAGLGSRVYPVEDGAPVPGGDVYFILVDATGRAVVPDSLPDAPYVVDALRLAPEVLGFAAQGREHEMKHVVHGHGLQAFHGSEEVLVFNRATGVVVETDTMHLWVAGRGRSARYYATKRAARMSGRGKVKRKSVNIVEVVARPERVQRTGEERFYDPAVVRAGIRDAQRRLNNAVRLRDGEAGPGFRGTSLRELFGDDPNYEFGPNADDLSILLPPGWDDSVYTHISEGTYLTSTLTFLQAVERFAEAGDIRNYFHAGLRFGDDVVLTYLDDVLDQRVGRFAGPATEHVPGVADVRASMTLMNTHTFAAARVFVRGDEHLAKNLVHGALRTSFAAVRESMPPDVQSFLEDHDGEIRTKLRADLRERLARAIRTYERHPRMHRRWREFGPEPLSLFEYPLRNQSMTLGDYVDNMLLPSGQPRYYVDQDDAMNVRTNMRRLDRGLVVSEIRDIGPERQSLRRAEETAEEFARLARLSHEQAERVAHNNATAEGQEYNRTLLQAVDAVSAYRPNADNLATDVRDLLDSVARHVPDLVRDPIFRENVTSNLQADAVVALSDFIGLADGESARAVRHAVKAIRDVLPQNEGGLRREADGLIRRLREYRPPRRRSYPAPRSSSGVRYRWQDRAEDPFARPGPLAPALWPAGPDDVLVPVADPGRLVAAPVTTEQWFDRRADAPVVPVATERSEPKVGFTTTANPEEDRWDADIRFNAQRIQVTDEQWVRYQVAVLPVKPMPGIAWEDVEALEGRLNEALDAYWNRGYELPVGKDQTHLAVKLVHAPEYARAIELRPGTTKNGPEFELDTRHWGLEDYIYALVHEVLHYFGLRDEYPDARSAQRSRATSSAIKADGLMAGGAFDPSQPVPARYLRLIETVVDATAVLLDHPLPRAAIEPDHTGLPVEAMDEARSADPAAETIVGPPDDAPERPGPAAPETRAVAVPLLAASPRSRVAQAYAQARTEFRLPGTYRFTPSHAAATHELRRLAGAEQDPNAHPDWVALATRVNRGWQPNAVTDAVSAVLPADLPGLLSAARLALDVHGPGFTLGQLRNVRRLADAMRSDPATLSDVLQRPGREPGDEVGIADVRELIHSFGGYGPLEYPTADDVRMVAALVAEAFGSAPLTVGGLRTAWETAAGVSRSEAAAVLGEAGLAVAQLGLSFAVIGADAAAAHRTELEERLGRLRALADAPWRPNQRARVDRLRDAVRGVDERIAEIHAAAVHSLEDQVRAELAGSPQDAAEALRQRLESRAPDAGPVAVHELLAIRSEAARLAEPDQTPDPEAPAEPGTEAAPRPVVRRLPGRIRYAAEENARLGVDRSLPWGEWGHVFRVGDVRLGEDRPLAAWIVELLPMDLRRPVEDGVVATFTRLGSQEAGRRLASPTGLRVPTPTGPVTVRLVLGPLTGEHGARYRRPQEVQSVQIGARPSQALDHPQIVTPSTFTDVNDNRSIAPESTGDGPISIATGWNILPTVGVMPTVTGSGSRGFGAYEGAVIQTVQQIWRNQYAYFEVPANHDDPANGSRLSVTFPGEAGEETVIRPADVLLAFAEDDSPLEEGAPPAFGPERALPDGATAAMAEDFHRVLWRVTTIGESLTVNRGPEAVALRIALRFPDADAGFISSVTDLFTESALFRVHKDVLGHGYLSDEFRVNQNTEDWAAFRLRGRMTAFRQVDTAEGYVQQDARHLFWSGESSSMSGGVASDLTVTASPPTFTVRGTPVQIGPTGGAKASGSVTRSLAASMGAGDWRYGAYPSSRRIYRLTMALEVDVRSSRAAAARPARFAMTGYVEVPEREADRFERELNDVLSGVALDRVRGDGRLILPADGPHLTDRMPPLGILKGRSRGPSVPDMLGGFEKVVPRAMELVDQAFGDPRLTSIAPRLTARQRHRLERAMNQRFSVTTALPYTSQLISHRMSFTRLYQAPGGRVRLKVRVRSQQGEDWTGGRLEWGRIDHYPIYYDDLGATEQVADQLGYRGGGHLRLGPLHSVLRRLNFPAQFHYARAHSAALTARFGVWSSLGFVYEGPLRTFLFGTRYHVDVELTFEPEAASAGTLAGLAAGVARQAADLVTGTPPQGLPTRTVRRHDDWSGLIRYMIAEGLSPLTGGHSLTRTPVPDLGRALRRRPPVAPVTFQDLWGWAAGRPELLRPDDQPLEVLGIEELWQVAGELLEAAGIPPETYNDTLDVTVNEDQIVARMLWGGPTVQASGIGHGGSVGDRHAVVSLRGKVLRLRPQVGEVGMYETDITDSEPAVIFTGRRSTSHVLSGSADLAGEFEDGGPYGSWTLRNVTETNIDSNEVLSGRWLTQENREYRPHRGTMLWDVTVTSWSANALGSWSLRHDRVQVLVVGGLLLLRPAPQPRIERPPAVPARMPLERLPLTNTSDRLEWPQPNDASDGLNPVLAMVRGVLHAVDEQLLYRQWRIVNGTPRTVRSGVPTTLQSLLQNGALLGHRDTLLGPGLILHLARSLSGAGKQFTLVLRAEPLEDYDYGDTRARDFALYRLNTQRQVGRHSTTSAHTLGANAGTARIPATGRAVSGTYLEGTAEGDHYEQTTIARGKIFRTRDVLTILGDTHAYTGALRITATVYRGYNASKPLQVLTLGLADRGLALFIDPNTPVPVAVTDFVDIVERAQFPASMLPGRPPNLAPVADRVRRLNAAPTPEEVLTDAGLTPFAVGRADILRRGVVPAGIDAFALRVLFDRSIAVFSGTAVGGDVPAVVRSLMTATGMPWEAYAALLSRHQFITSFHLTLDDGHAFPPLVREDGPATDARGETFIQTRLYNPKPLRWIDSRLTSETLHMAENDLPDAAGTTFGGSLDGGPALAPPRGDPVVPVEPSGSLGQSHDHGLTAGERLVRPIAFRRHAYYLRVSAGVLGGLRVSAANERRDVRYGAGESLLWYGMDDSVEVLLDPETALAKRMLFGSEGIPGLDGRRYLPHVPAVAPQRGSPAAAEELNRLRAALALPRYGDWYILAGHYDPAARQVVQNAMRDEATGDPSFVVERHDVAGFADLLTGFDDLGDRPIILIMGGMDVRFASAVARRIGHDLLISSDDIRQDHAVQAVRDDAPGSWILVPRDGSEPIVYGADLDEVLTRQIVPELRGARLDDEPGTMYPDPAVIWPAHRVAAVEAQDDLAQDPPSPEPEIVPVSPAESSVADVEPVVESREPVPVELIAAEAQDDSVQGDLVQDPPPESEPLPVSSAESSALGAEPVVESRDPASAEPVAADERVQDSGIVASGDDEPEHLPAPVSRPASPPRQVSGAERPGWHAHIVLYEVRDADGRLHGLASYTERDVERRAPVLSQPEPPASSTAWHKGTGGAPAPVPTPAGAKTLHWFSDGAAGQVTAAARDGEPPHVPDGETALDHAERESAHTYPDPVGDETGLTSVTPRPATSSEPGGVLVELPALPVQGETFGRVLERALEPRGPERDGSTTESPGSYRRLLDGLTEEDLPASAPLVDGTTPLEFEAFQRAGITLSAGDQAQAILGQKVSVASLGLDLDRVQLFRLAMETKATASAENWGRLAEALDAAVRRLGVRIVLSEPGEAEDHRPVVPSPEPRNAPEPLRPEPSTPAASVQVEGSDSGALQRPAGPAPVYRVRDERWWPLRADHSNPDRPGEDAFVLTPNESGPPTVERGTRSGIRQTVSYDLKVEPQDWSFRLRLHVKPARGATQEDLTMSTDKAAAAADKDISEPGHVLPGTDARLGLLVEFTDDPGDAFAVVEVVPGVPGPNDRMNQLRWFAGAPRHAFAHELVHFLGVRDTHGSPRALLRPVDPPAAARPDDLMGDASAEGGSYVLLEDHLAQIVEAAAPYLPPRPDLFRADDQSPHHATEGPDPEIDLPPEIDHALLVAEDEGSIVETEAGIVVYRWLDAGPDVIFEAGGLHPRMPGNLRDLQAHIASSGHTQFVSTTRDPNYRHKNRRYRYMIRPSDSGIDVAGTLAARGIPYSFSWEQEVAFTGTIPLEDIVEVLDAETGWVIPNPGHRRRG</sequence>
<dbReference type="InterPro" id="IPR054695">
    <property type="entry name" value="Pierisin-like_dom"/>
</dbReference>
<feature type="compositionally biased region" description="Low complexity" evidence="2">
    <location>
        <begin position="7058"/>
        <end position="7074"/>
    </location>
</feature>
<dbReference type="CDD" id="cd22744">
    <property type="entry name" value="OTU"/>
    <property type="match status" value="1"/>
</dbReference>
<feature type="compositionally biased region" description="Polar residues" evidence="2">
    <location>
        <begin position="7297"/>
        <end position="7310"/>
    </location>
</feature>
<feature type="region of interest" description="Disordered" evidence="2">
    <location>
        <begin position="3211"/>
        <end position="3230"/>
    </location>
</feature>
<dbReference type="Pfam" id="PF22596">
    <property type="entry name" value="Scabin-like"/>
    <property type="match status" value="1"/>
</dbReference>
<evidence type="ECO:0000256" key="1">
    <source>
        <dbReference type="SAM" id="Coils"/>
    </source>
</evidence>
<feature type="domain" description="OTU" evidence="3">
    <location>
        <begin position="3292"/>
        <end position="3434"/>
    </location>
</feature>
<feature type="coiled-coil region" evidence="1">
    <location>
        <begin position="2243"/>
        <end position="2270"/>
    </location>
</feature>
<dbReference type="Proteomes" id="UP001589627">
    <property type="component" value="Unassembled WGS sequence"/>
</dbReference>
<accession>A0ABV5Y7U7</accession>
<feature type="region of interest" description="Disordered" evidence="2">
    <location>
        <begin position="7335"/>
        <end position="7354"/>
    </location>
</feature>
<feature type="compositionally biased region" description="Low complexity" evidence="2">
    <location>
        <begin position="7160"/>
        <end position="7173"/>
    </location>
</feature>
<feature type="compositionally biased region" description="Basic and acidic residues" evidence="2">
    <location>
        <begin position="7732"/>
        <end position="7746"/>
    </location>
</feature>
<keyword evidence="1" id="KW-0175">Coiled coil</keyword>
<evidence type="ECO:0000313" key="5">
    <source>
        <dbReference type="Proteomes" id="UP001589627"/>
    </source>
</evidence>
<feature type="region of interest" description="Disordered" evidence="2">
    <location>
        <begin position="7282"/>
        <end position="7320"/>
    </location>
</feature>
<dbReference type="EMBL" id="JBHLZP010000008">
    <property type="protein sequence ID" value="MFB9831101.1"/>
    <property type="molecule type" value="Genomic_DNA"/>
</dbReference>
<dbReference type="Gene3D" id="3.90.210.10">
    <property type="entry name" value="Heat-Labile Enterotoxin, subunit A"/>
    <property type="match status" value="1"/>
</dbReference>
<feature type="compositionally biased region" description="Low complexity" evidence="2">
    <location>
        <begin position="5206"/>
        <end position="5216"/>
    </location>
</feature>